<proteinExistence type="predicted"/>
<evidence type="ECO:0000259" key="3">
    <source>
        <dbReference type="Pfam" id="PF25862"/>
    </source>
</evidence>
<evidence type="ECO:0000313" key="6">
    <source>
        <dbReference type="Proteomes" id="UP001589867"/>
    </source>
</evidence>
<evidence type="ECO:0000256" key="1">
    <source>
        <dbReference type="SAM" id="MobiDB-lite"/>
    </source>
</evidence>
<dbReference type="InterPro" id="IPR058882">
    <property type="entry name" value="PglZ_C"/>
</dbReference>
<evidence type="ECO:0000259" key="4">
    <source>
        <dbReference type="Pfam" id="PF25863"/>
    </source>
</evidence>
<evidence type="ECO:0000259" key="2">
    <source>
        <dbReference type="Pfam" id="PF25861"/>
    </source>
</evidence>
<dbReference type="EMBL" id="JBHLUH010000077">
    <property type="protein sequence ID" value="MFC0532815.1"/>
    <property type="molecule type" value="Genomic_DNA"/>
</dbReference>
<protein>
    <submittedName>
        <fullName evidence="5">BREX-2 system phosphatase PglZ</fullName>
    </submittedName>
</protein>
<dbReference type="InterPro" id="IPR047992">
    <property type="entry name" value="BREX_PglZ"/>
</dbReference>
<keyword evidence="6" id="KW-1185">Reference proteome</keyword>
<organism evidence="5 6">
    <name type="scientific">Phytohabitans kaempferiae</name>
    <dbReference type="NCBI Taxonomy" id="1620943"/>
    <lineage>
        <taxon>Bacteria</taxon>
        <taxon>Bacillati</taxon>
        <taxon>Actinomycetota</taxon>
        <taxon>Actinomycetes</taxon>
        <taxon>Micromonosporales</taxon>
        <taxon>Micromonosporaceae</taxon>
    </lineage>
</organism>
<dbReference type="Pfam" id="PF25863">
    <property type="entry name" value="PglZ_C"/>
    <property type="match status" value="1"/>
</dbReference>
<dbReference type="InterPro" id="IPR058880">
    <property type="entry name" value="PglZ_N"/>
</dbReference>
<feature type="region of interest" description="Disordered" evidence="1">
    <location>
        <begin position="647"/>
        <end position="667"/>
    </location>
</feature>
<feature type="domain" description="Alkaline phosphatase-like protein PglZ N-terminal" evidence="3">
    <location>
        <begin position="9"/>
        <end position="100"/>
    </location>
</feature>
<feature type="domain" description="Alkaline phosphatase-like protein PglZ C-terminal" evidence="4">
    <location>
        <begin position="781"/>
        <end position="880"/>
    </location>
</feature>
<dbReference type="RefSeq" id="WP_377259599.1">
    <property type="nucleotide sequence ID" value="NZ_JBHLUH010000077.1"/>
</dbReference>
<dbReference type="InterPro" id="IPR017850">
    <property type="entry name" value="Alkaline_phosphatase_core_sf"/>
</dbReference>
<dbReference type="Pfam" id="PF25862">
    <property type="entry name" value="PglZ_1st"/>
    <property type="match status" value="1"/>
</dbReference>
<dbReference type="InterPro" id="IPR058881">
    <property type="entry name" value="PglZ_2nd"/>
</dbReference>
<dbReference type="Pfam" id="PF25861">
    <property type="entry name" value="PglZ_2nd"/>
    <property type="match status" value="1"/>
</dbReference>
<dbReference type="Pfam" id="PF08665">
    <property type="entry name" value="PglZ"/>
    <property type="match status" value="1"/>
</dbReference>
<sequence>MTDTRAVPVATEAQVRRLAQDWLRRARDGQVLAIQARPVWNAPDLLDIGGQPVRVVACPSPLAMRAALVDQKPDERLVILTDCDEDTLGVGLLAHCAKLRPVSIEPWELVRAQFAVADLDPALVKEGTWLAEALVEHTPDQGWPPITGSVLTRGHAMRSLSATLLNVSGGDLDSAGILDWTVNKSVDVVQYAALPAWLRVSVATWLADTAGAPARWAMACVDAGNGTDAIPLGLLARLLWAPDVPLSTAVTAARARLEHLLGGTQPSSADAVAWGEAAQAWVERAVDGPDRQLVVRVLARAEEIARAVQAEALLVRSDLLPAALNARLHDFADKLRAALAKPQPAALAAVEDALRTLRRHRLAATGDRATLAEMAVRLLRWLAMPEPPQPVTLAEAVARQVTEHGWVDRARLDVWAGDPDPYVASAYQNLHAAVDARRAAHDQRFATLLSAATVADTAPGGMLRVEDVLARVVRPILDAKRRVLLLVVDGMSVSASTELVQSVAEQGWVELTPGGGPRVGVLAALPTLTQVSRASLFAGRITVGQQAEERDGLAAALGSGVRLLHKADLRAGSGASLDRNVVDALADPKLRLVAAVVNTIDDALESSEPGITEWTTQTVRAVRDLLAHAHDRIVVLLSDHGHIVDRGPEMQLRSNPTGGSRWRSADTPAGEGELLFEGPRVAFGGGRVVLPWRETVRYAPRKAGYHGGASAAEAVIPLTILSATAEDAVPGWEGAPVASPAWWRGPVAPAPEVAAVPTTPGTLFESVPVSPAPTAAAGAVPAVVSALLDSDIYQKRHKLLGRSSLPDDRVSALLSALVDAGGRARVETVAAEAGIPAHRINLTITALRRLLQVEGYPVLDIDPDGQTLVLDERLLREQFQLGSAP</sequence>
<evidence type="ECO:0000313" key="5">
    <source>
        <dbReference type="EMBL" id="MFC0532815.1"/>
    </source>
</evidence>
<gene>
    <name evidence="5" type="primary">pglZ</name>
    <name evidence="5" type="ORF">ACFFIA_34870</name>
</gene>
<name>A0ABV6MDM3_9ACTN</name>
<dbReference type="Proteomes" id="UP001589867">
    <property type="component" value="Unassembled WGS sequence"/>
</dbReference>
<dbReference type="NCBIfam" id="NF033446">
    <property type="entry name" value="BREX_PglZ_2"/>
    <property type="match status" value="1"/>
</dbReference>
<reference evidence="5 6" key="1">
    <citation type="submission" date="2024-09" db="EMBL/GenBank/DDBJ databases">
        <authorList>
            <person name="Sun Q."/>
            <person name="Mori K."/>
        </authorList>
    </citation>
    <scope>NUCLEOTIDE SEQUENCE [LARGE SCALE GENOMIC DNA]</scope>
    <source>
        <strain evidence="5 6">TBRC 3947</strain>
    </source>
</reference>
<accession>A0ABV6MDM3</accession>
<feature type="domain" description="Alkaline phosphatase-like protein PglZ second" evidence="2">
    <location>
        <begin position="173"/>
        <end position="319"/>
    </location>
</feature>
<comment type="caution">
    <text evidence="5">The sequence shown here is derived from an EMBL/GenBank/DDBJ whole genome shotgun (WGS) entry which is preliminary data.</text>
</comment>
<dbReference type="SUPFAM" id="SSF53649">
    <property type="entry name" value="Alkaline phosphatase-like"/>
    <property type="match status" value="1"/>
</dbReference>